<keyword evidence="6 7" id="KW-0472">Membrane</keyword>
<dbReference type="GO" id="GO:0005337">
    <property type="term" value="F:nucleoside transmembrane transporter activity"/>
    <property type="evidence" value="ECO:0007669"/>
    <property type="project" value="InterPro"/>
</dbReference>
<evidence type="ECO:0000313" key="9">
    <source>
        <dbReference type="Proteomes" id="UP001162162"/>
    </source>
</evidence>
<keyword evidence="3" id="KW-0813">Transport</keyword>
<dbReference type="AlphaFoldDB" id="A0AAV8YAH0"/>
<gene>
    <name evidence="8" type="ORF">NQ318_007582</name>
</gene>
<proteinExistence type="inferred from homology"/>
<comment type="caution">
    <text evidence="8">The sequence shown here is derived from an EMBL/GenBank/DDBJ whole genome shotgun (WGS) entry which is preliminary data.</text>
</comment>
<accession>A0AAV8YAH0</accession>
<dbReference type="EMBL" id="JAPWTK010000134">
    <property type="protein sequence ID" value="KAJ8948578.1"/>
    <property type="molecule type" value="Genomic_DNA"/>
</dbReference>
<dbReference type="PANTHER" id="PTHR10332:SF88">
    <property type="entry name" value="EQUILIBRATIVE NUCLEOSIDE TRANSPORTER 1, ISOFORM A"/>
    <property type="match status" value="1"/>
</dbReference>
<feature type="transmembrane region" description="Helical" evidence="7">
    <location>
        <begin position="29"/>
        <end position="49"/>
    </location>
</feature>
<evidence type="ECO:0000256" key="5">
    <source>
        <dbReference type="ARBA" id="ARBA00022989"/>
    </source>
</evidence>
<dbReference type="GO" id="GO:0005886">
    <property type="term" value="C:plasma membrane"/>
    <property type="evidence" value="ECO:0007669"/>
    <property type="project" value="TreeGrafter"/>
</dbReference>
<evidence type="ECO:0000256" key="6">
    <source>
        <dbReference type="ARBA" id="ARBA00023136"/>
    </source>
</evidence>
<feature type="transmembrane region" description="Helical" evidence="7">
    <location>
        <begin position="6"/>
        <end position="22"/>
    </location>
</feature>
<keyword evidence="4 7" id="KW-0812">Transmembrane</keyword>
<protein>
    <submittedName>
        <fullName evidence="8">Uncharacterized protein</fullName>
    </submittedName>
</protein>
<sequence length="176" mass="19314">MVTWNFHGSGLCFTVTVFQFAVRFPRKYLGSLLSGQSVCGITVSLIQIFTLAMGSSSKITAFIYFAIGDTFIFAVLVLFSQVLVKDKYFQASLASDEGKDEKGKNKQDPLDKSQLKRILIALIPILLTILLTSGSAGIVHPGISSLIESVGKGSGRWNGEYRYKYRVCPESNVSEL</sequence>
<evidence type="ECO:0000256" key="2">
    <source>
        <dbReference type="ARBA" id="ARBA00007965"/>
    </source>
</evidence>
<dbReference type="Proteomes" id="UP001162162">
    <property type="component" value="Unassembled WGS sequence"/>
</dbReference>
<evidence type="ECO:0000256" key="4">
    <source>
        <dbReference type="ARBA" id="ARBA00022692"/>
    </source>
</evidence>
<feature type="transmembrane region" description="Helical" evidence="7">
    <location>
        <begin position="61"/>
        <end position="84"/>
    </location>
</feature>
<evidence type="ECO:0000256" key="1">
    <source>
        <dbReference type="ARBA" id="ARBA00004141"/>
    </source>
</evidence>
<dbReference type="PANTHER" id="PTHR10332">
    <property type="entry name" value="EQUILIBRATIVE NUCLEOSIDE TRANSPORTER"/>
    <property type="match status" value="1"/>
</dbReference>
<keyword evidence="9" id="KW-1185">Reference proteome</keyword>
<feature type="transmembrane region" description="Helical" evidence="7">
    <location>
        <begin position="118"/>
        <end position="139"/>
    </location>
</feature>
<organism evidence="8 9">
    <name type="scientific">Aromia moschata</name>
    <dbReference type="NCBI Taxonomy" id="1265417"/>
    <lineage>
        <taxon>Eukaryota</taxon>
        <taxon>Metazoa</taxon>
        <taxon>Ecdysozoa</taxon>
        <taxon>Arthropoda</taxon>
        <taxon>Hexapoda</taxon>
        <taxon>Insecta</taxon>
        <taxon>Pterygota</taxon>
        <taxon>Neoptera</taxon>
        <taxon>Endopterygota</taxon>
        <taxon>Coleoptera</taxon>
        <taxon>Polyphaga</taxon>
        <taxon>Cucujiformia</taxon>
        <taxon>Chrysomeloidea</taxon>
        <taxon>Cerambycidae</taxon>
        <taxon>Cerambycinae</taxon>
        <taxon>Callichromatini</taxon>
        <taxon>Aromia</taxon>
    </lineage>
</organism>
<name>A0AAV8YAH0_9CUCU</name>
<dbReference type="Pfam" id="PF01733">
    <property type="entry name" value="Nucleoside_tran"/>
    <property type="match status" value="1"/>
</dbReference>
<evidence type="ECO:0000256" key="3">
    <source>
        <dbReference type="ARBA" id="ARBA00022448"/>
    </source>
</evidence>
<comment type="subcellular location">
    <subcellularLocation>
        <location evidence="1">Membrane</location>
        <topology evidence="1">Multi-pass membrane protein</topology>
    </subcellularLocation>
</comment>
<comment type="similarity">
    <text evidence="2">Belongs to the SLC29A/ENT transporter (TC 2.A.57) family.</text>
</comment>
<keyword evidence="5 7" id="KW-1133">Transmembrane helix</keyword>
<reference evidence="8" key="1">
    <citation type="journal article" date="2023" name="Insect Mol. Biol.">
        <title>Genome sequencing provides insights into the evolution of gene families encoding plant cell wall-degrading enzymes in longhorned beetles.</title>
        <authorList>
            <person name="Shin N.R."/>
            <person name="Okamura Y."/>
            <person name="Kirsch R."/>
            <person name="Pauchet Y."/>
        </authorList>
    </citation>
    <scope>NUCLEOTIDE SEQUENCE</scope>
    <source>
        <strain evidence="8">AMC_N1</strain>
    </source>
</reference>
<evidence type="ECO:0000256" key="7">
    <source>
        <dbReference type="SAM" id="Phobius"/>
    </source>
</evidence>
<evidence type="ECO:0000313" key="8">
    <source>
        <dbReference type="EMBL" id="KAJ8948578.1"/>
    </source>
</evidence>
<dbReference type="InterPro" id="IPR002259">
    <property type="entry name" value="Eqnu_transpt"/>
</dbReference>